<dbReference type="EMBL" id="BSQG01000002">
    <property type="protein sequence ID" value="GLU47158.1"/>
    <property type="molecule type" value="Genomic_DNA"/>
</dbReference>
<dbReference type="PRINTS" id="PR00081">
    <property type="entry name" value="GDHRDH"/>
</dbReference>
<keyword evidence="2" id="KW-0560">Oxidoreductase</keyword>
<dbReference type="PANTHER" id="PTHR24320:SF148">
    <property type="entry name" value="NAD(P)-BINDING ROSSMANN-FOLD SUPERFAMILY PROTEIN"/>
    <property type="match status" value="1"/>
</dbReference>
<dbReference type="PANTHER" id="PTHR24320">
    <property type="entry name" value="RETINOL DEHYDROGENASE"/>
    <property type="match status" value="1"/>
</dbReference>
<name>A0A9W6P4X2_9ACTN</name>
<keyword evidence="4" id="KW-1185">Reference proteome</keyword>
<gene>
    <name evidence="3" type="ORF">Nans01_15090</name>
</gene>
<dbReference type="GO" id="GO:0016491">
    <property type="term" value="F:oxidoreductase activity"/>
    <property type="evidence" value="ECO:0007669"/>
    <property type="project" value="UniProtKB-KW"/>
</dbReference>
<dbReference type="InterPro" id="IPR002347">
    <property type="entry name" value="SDR_fam"/>
</dbReference>
<comment type="similarity">
    <text evidence="1">Belongs to the short-chain dehydrogenases/reductases (SDR) family.</text>
</comment>
<dbReference type="SUPFAM" id="SSF51735">
    <property type="entry name" value="NAD(P)-binding Rossmann-fold domains"/>
    <property type="match status" value="1"/>
</dbReference>
<reference evidence="3" key="1">
    <citation type="submission" date="2023-02" db="EMBL/GenBank/DDBJ databases">
        <title>Nocardiopsis ansamitocini NBRC 112285.</title>
        <authorList>
            <person name="Ichikawa N."/>
            <person name="Sato H."/>
            <person name="Tonouchi N."/>
        </authorList>
    </citation>
    <scope>NUCLEOTIDE SEQUENCE</scope>
    <source>
        <strain evidence="3">NBRC 112285</strain>
    </source>
</reference>
<accession>A0A9W6P4X2</accession>
<sequence length="320" mass="34277">MPKGNWTQERLPDQSGAIAVVTGGSSGLGLETAYKLAEAGARVVLTSRGEDKGRAAAREITDRVPGAQVEHARLHLDDLASIRDFAEQFPYERLDLLFNNAGVMDIPLARTADGFEMQFGTNHLGHFALTGLLLPVLLNADAPRVITISSGLHSIGYLDLDDLNWEQRPYNPWLAYGQSKLANLLFTAELDRLAKEADSPLLSVAAHPGYAATNLHSVGGEMRGSRLRGTAMRAANRIFAQSALAGAWPGLYAATIPGVEGGDYYGPRNGRTGTPVRSARSVAARDEATARALWKRSEELTLVSYDFPAAESGRHGAGLG</sequence>
<dbReference type="NCBIfam" id="NF004846">
    <property type="entry name" value="PRK06197.1"/>
    <property type="match status" value="1"/>
</dbReference>
<evidence type="ECO:0000256" key="1">
    <source>
        <dbReference type="ARBA" id="ARBA00006484"/>
    </source>
</evidence>
<dbReference type="InterPro" id="IPR036291">
    <property type="entry name" value="NAD(P)-bd_dom_sf"/>
</dbReference>
<protein>
    <submittedName>
        <fullName evidence="3">Oxidoreductase</fullName>
    </submittedName>
</protein>
<evidence type="ECO:0000256" key="2">
    <source>
        <dbReference type="ARBA" id="ARBA00023002"/>
    </source>
</evidence>
<organism evidence="3 4">
    <name type="scientific">Nocardiopsis ansamitocini</name>
    <dbReference type="NCBI Taxonomy" id="1670832"/>
    <lineage>
        <taxon>Bacteria</taxon>
        <taxon>Bacillati</taxon>
        <taxon>Actinomycetota</taxon>
        <taxon>Actinomycetes</taxon>
        <taxon>Streptosporangiales</taxon>
        <taxon>Nocardiopsidaceae</taxon>
        <taxon>Nocardiopsis</taxon>
    </lineage>
</organism>
<dbReference type="RefSeq" id="WP_285758165.1">
    <property type="nucleotide sequence ID" value="NZ_BSQG01000002.1"/>
</dbReference>
<comment type="caution">
    <text evidence="3">The sequence shown here is derived from an EMBL/GenBank/DDBJ whole genome shotgun (WGS) entry which is preliminary data.</text>
</comment>
<dbReference type="Pfam" id="PF00106">
    <property type="entry name" value="adh_short"/>
    <property type="match status" value="1"/>
</dbReference>
<evidence type="ECO:0000313" key="4">
    <source>
        <dbReference type="Proteomes" id="UP001165092"/>
    </source>
</evidence>
<dbReference type="AlphaFoldDB" id="A0A9W6P4X2"/>
<dbReference type="Gene3D" id="3.40.50.720">
    <property type="entry name" value="NAD(P)-binding Rossmann-like Domain"/>
    <property type="match status" value="1"/>
</dbReference>
<evidence type="ECO:0000313" key="3">
    <source>
        <dbReference type="EMBL" id="GLU47158.1"/>
    </source>
</evidence>
<dbReference type="Proteomes" id="UP001165092">
    <property type="component" value="Unassembled WGS sequence"/>
</dbReference>
<proteinExistence type="inferred from homology"/>